<protein>
    <submittedName>
        <fullName evidence="1">Uncharacterized protein</fullName>
    </submittedName>
</protein>
<dbReference type="Proteomes" id="UP000324800">
    <property type="component" value="Unassembled WGS sequence"/>
</dbReference>
<feature type="non-terminal residue" evidence="1">
    <location>
        <position position="1"/>
    </location>
</feature>
<comment type="caution">
    <text evidence="1">The sequence shown here is derived from an EMBL/GenBank/DDBJ whole genome shotgun (WGS) entry which is preliminary data.</text>
</comment>
<dbReference type="AlphaFoldDB" id="A0A5J4T5T9"/>
<proteinExistence type="predicted"/>
<evidence type="ECO:0000313" key="1">
    <source>
        <dbReference type="EMBL" id="KAA6353714.1"/>
    </source>
</evidence>
<reference evidence="1 2" key="1">
    <citation type="submission" date="2019-03" db="EMBL/GenBank/DDBJ databases">
        <title>Single cell metagenomics reveals metabolic interactions within the superorganism composed of flagellate Streblomastix strix and complex community of Bacteroidetes bacteria on its surface.</title>
        <authorList>
            <person name="Treitli S.C."/>
            <person name="Kolisko M."/>
            <person name="Husnik F."/>
            <person name="Keeling P."/>
            <person name="Hampl V."/>
        </authorList>
    </citation>
    <scope>NUCLEOTIDE SEQUENCE [LARGE SCALE GENOMIC DNA]</scope>
    <source>
        <strain evidence="1">ST1C</strain>
    </source>
</reference>
<accession>A0A5J4T5T9</accession>
<gene>
    <name evidence="1" type="ORF">EZS28_050759</name>
</gene>
<dbReference type="EMBL" id="SNRW01037578">
    <property type="protein sequence ID" value="KAA6353714.1"/>
    <property type="molecule type" value="Genomic_DNA"/>
</dbReference>
<evidence type="ECO:0000313" key="2">
    <source>
        <dbReference type="Proteomes" id="UP000324800"/>
    </source>
</evidence>
<organism evidence="1 2">
    <name type="scientific">Streblomastix strix</name>
    <dbReference type="NCBI Taxonomy" id="222440"/>
    <lineage>
        <taxon>Eukaryota</taxon>
        <taxon>Metamonada</taxon>
        <taxon>Preaxostyla</taxon>
        <taxon>Oxymonadida</taxon>
        <taxon>Streblomastigidae</taxon>
        <taxon>Streblomastix</taxon>
    </lineage>
</organism>
<sequence>GSYPTFRASFGTIGPDDLQKRQGLNILDIGPFKKSKCHQGIVQRLISKSLNVRIDRRGSLLIFWTQGRNKKASKVTDQALSA</sequence>
<name>A0A5J4T5T9_9EUKA</name>